<dbReference type="GO" id="GO:0016747">
    <property type="term" value="F:acyltransferase activity, transferring groups other than amino-acyl groups"/>
    <property type="evidence" value="ECO:0007669"/>
    <property type="project" value="InterPro"/>
</dbReference>
<dbReference type="EMBL" id="JJOT01000132">
    <property type="protein sequence ID" value="KKF98034.1"/>
    <property type="molecule type" value="Genomic_DNA"/>
</dbReference>
<feature type="domain" description="N-acetyltransferase" evidence="1">
    <location>
        <begin position="150"/>
        <end position="308"/>
    </location>
</feature>
<dbReference type="RefSeq" id="WP_048045815.1">
    <property type="nucleotide sequence ID" value="NZ_JJOT01000132.1"/>
</dbReference>
<accession>A0A0F8DQK0</accession>
<gene>
    <name evidence="2" type="ORF">DU40_19040</name>
</gene>
<protein>
    <recommendedName>
        <fullName evidence="1">N-acetyltransferase domain-containing protein</fullName>
    </recommendedName>
</protein>
<proteinExistence type="predicted"/>
<dbReference type="AlphaFoldDB" id="A0A0F8DQK0"/>
<dbReference type="PATRIC" id="fig|2209.60.peg.4074"/>
<name>A0A0F8DQK0_METMZ</name>
<evidence type="ECO:0000259" key="1">
    <source>
        <dbReference type="PROSITE" id="PS51186"/>
    </source>
</evidence>
<dbReference type="Proteomes" id="UP000034597">
    <property type="component" value="Unassembled WGS sequence"/>
</dbReference>
<dbReference type="PROSITE" id="PS51186">
    <property type="entry name" value="GNAT"/>
    <property type="match status" value="1"/>
</dbReference>
<sequence>MRVLFDTNIFIYRENHTILPASLQNLHKALHQSKVEILIHPKSLDDLKRDTDEKRRNISLSKINTYPPLESPPEHNKDSLFLELVGSVSKINDEIDNAILYSVYRNAVHFLITEDKGVHKKAIRLGIKDRVLSIEETLEIFGTKNKDGRVTYLPALKDDYVYNLNLNDPFFDSLKGDYSDEFEDWFKKVSREGRRCFVHIKPDSLIGALLIYKVENEPIDSMPVRPARKRLKISTFKVSYVGNKIGELFIKLAVKYCMENNIDEMYLTHFIESTDDYLIDLIAEYGFDDVAKLNKNEEHVFLKKLRVGKDEKTFLEPIKISKRYYPTFYDGPEVNKYVIPIEPLWHRKLFTEYQETNNRGRQSSILEYEGDFIVEGNTIKKAYLCHRWFTKKKISAGDLVLFYRSHDEKRITTIGVAEKVCQKLKDKEEILRLVGKRTVYLPEDIEEIAKKPTTVILFAWHFNLQNPLVLEELINIGALKGAPQTITPISHEKYLMIKTRGLIDERYTTN</sequence>
<dbReference type="CDD" id="cd18699">
    <property type="entry name" value="PIN_VapC_like"/>
    <property type="match status" value="1"/>
</dbReference>
<reference evidence="2 3" key="1">
    <citation type="journal article" date="2015" name="ISME J.">
        <title>Genomic and phenotypic differentiation among Methanosarcina mazei populations from Columbia River sediment.</title>
        <authorList>
            <person name="Youngblut N.D."/>
            <person name="Wirth J.S."/>
            <person name="Henriksen J.R."/>
            <person name="Smith M."/>
            <person name="Simon H."/>
            <person name="Metcalf W.W."/>
            <person name="Whitaker R.J."/>
        </authorList>
    </citation>
    <scope>NUCLEOTIDE SEQUENCE [LARGE SCALE GENOMIC DNA]</scope>
    <source>
        <strain evidence="2 3">2.F.T.0.2</strain>
    </source>
</reference>
<evidence type="ECO:0000313" key="2">
    <source>
        <dbReference type="EMBL" id="KKF98034.1"/>
    </source>
</evidence>
<dbReference type="InterPro" id="IPR000182">
    <property type="entry name" value="GNAT_dom"/>
</dbReference>
<evidence type="ECO:0000313" key="3">
    <source>
        <dbReference type="Proteomes" id="UP000034597"/>
    </source>
</evidence>
<organism evidence="2 3">
    <name type="scientific">Methanosarcina mazei</name>
    <name type="common">Methanosarcina frisia</name>
    <dbReference type="NCBI Taxonomy" id="2209"/>
    <lineage>
        <taxon>Archaea</taxon>
        <taxon>Methanobacteriati</taxon>
        <taxon>Methanobacteriota</taxon>
        <taxon>Stenosarchaea group</taxon>
        <taxon>Methanomicrobia</taxon>
        <taxon>Methanosarcinales</taxon>
        <taxon>Methanosarcinaceae</taxon>
        <taxon>Methanosarcina</taxon>
    </lineage>
</organism>
<dbReference type="Gene3D" id="3.40.630.30">
    <property type="match status" value="1"/>
</dbReference>
<comment type="caution">
    <text evidence="2">The sequence shown here is derived from an EMBL/GenBank/DDBJ whole genome shotgun (WGS) entry which is preliminary data.</text>
</comment>